<sequence length="77" mass="8445">MVLSAALYRPQPREGSSTQARGTPNLKTQLLNSFHHFPHAGVPLTSQGTGECEGRGEETHHHQPVSEAQILHFSLPH</sequence>
<dbReference type="Proteomes" id="UP000001075">
    <property type="component" value="Unassembled WGS sequence"/>
</dbReference>
<evidence type="ECO:0000313" key="3">
    <source>
        <dbReference type="Proteomes" id="UP000001075"/>
    </source>
</evidence>
<dbReference type="AlphaFoldDB" id="G3HE58"/>
<gene>
    <name evidence="2" type="ORF">I79_008832</name>
</gene>
<proteinExistence type="predicted"/>
<accession>G3HE58</accession>
<dbReference type="InParanoid" id="G3HE58"/>
<dbReference type="EMBL" id="JH000310">
    <property type="protein sequence ID" value="EGW08783.1"/>
    <property type="molecule type" value="Genomic_DNA"/>
</dbReference>
<reference evidence="3" key="1">
    <citation type="journal article" date="2011" name="Nat. Biotechnol.">
        <title>The genomic sequence of the Chinese hamster ovary (CHO)-K1 cell line.</title>
        <authorList>
            <person name="Xu X."/>
            <person name="Nagarajan H."/>
            <person name="Lewis N.E."/>
            <person name="Pan S."/>
            <person name="Cai Z."/>
            <person name="Liu X."/>
            <person name="Chen W."/>
            <person name="Xie M."/>
            <person name="Wang W."/>
            <person name="Hammond S."/>
            <person name="Andersen M.R."/>
            <person name="Neff N."/>
            <person name="Passarelli B."/>
            <person name="Koh W."/>
            <person name="Fan H.C."/>
            <person name="Wang J."/>
            <person name="Gui Y."/>
            <person name="Lee K.H."/>
            <person name="Betenbaugh M.J."/>
            <person name="Quake S.R."/>
            <person name="Famili I."/>
            <person name="Palsson B.O."/>
            <person name="Wang J."/>
        </authorList>
    </citation>
    <scope>NUCLEOTIDE SEQUENCE [LARGE SCALE GENOMIC DNA]</scope>
    <source>
        <strain evidence="3">CHO K1 cell line</strain>
    </source>
</reference>
<feature type="compositionally biased region" description="Polar residues" evidence="1">
    <location>
        <begin position="14"/>
        <end position="24"/>
    </location>
</feature>
<feature type="region of interest" description="Disordered" evidence="1">
    <location>
        <begin position="37"/>
        <end position="77"/>
    </location>
</feature>
<feature type="region of interest" description="Disordered" evidence="1">
    <location>
        <begin position="1"/>
        <end position="24"/>
    </location>
</feature>
<organism evidence="2 3">
    <name type="scientific">Cricetulus griseus</name>
    <name type="common">Chinese hamster</name>
    <name type="synonym">Cricetulus barabensis griseus</name>
    <dbReference type="NCBI Taxonomy" id="10029"/>
    <lineage>
        <taxon>Eukaryota</taxon>
        <taxon>Metazoa</taxon>
        <taxon>Chordata</taxon>
        <taxon>Craniata</taxon>
        <taxon>Vertebrata</taxon>
        <taxon>Euteleostomi</taxon>
        <taxon>Mammalia</taxon>
        <taxon>Eutheria</taxon>
        <taxon>Euarchontoglires</taxon>
        <taxon>Glires</taxon>
        <taxon>Rodentia</taxon>
        <taxon>Myomorpha</taxon>
        <taxon>Muroidea</taxon>
        <taxon>Cricetidae</taxon>
        <taxon>Cricetinae</taxon>
        <taxon>Cricetulus</taxon>
    </lineage>
</organism>
<evidence type="ECO:0000256" key="1">
    <source>
        <dbReference type="SAM" id="MobiDB-lite"/>
    </source>
</evidence>
<evidence type="ECO:0000313" key="2">
    <source>
        <dbReference type="EMBL" id="EGW08783.1"/>
    </source>
</evidence>
<name>G3HE58_CRIGR</name>
<protein>
    <submittedName>
        <fullName evidence="2">Uncharacterized protein</fullName>
    </submittedName>
</protein>
<feature type="compositionally biased region" description="Basic and acidic residues" evidence="1">
    <location>
        <begin position="52"/>
        <end position="61"/>
    </location>
</feature>